<feature type="region of interest" description="Disordered" evidence="1">
    <location>
        <begin position="43"/>
        <end position="141"/>
    </location>
</feature>
<name>A0ABC8KZ90_ERUVS</name>
<proteinExistence type="predicted"/>
<dbReference type="EMBL" id="CAKOAT010375154">
    <property type="protein sequence ID" value="CAH8363996.1"/>
    <property type="molecule type" value="Genomic_DNA"/>
</dbReference>
<evidence type="ECO:0000313" key="4">
    <source>
        <dbReference type="Proteomes" id="UP001642260"/>
    </source>
</evidence>
<comment type="caution">
    <text evidence="3">The sequence shown here is derived from an EMBL/GenBank/DDBJ whole genome shotgun (WGS) entry which is preliminary data.</text>
</comment>
<protein>
    <submittedName>
        <fullName evidence="3">Uncharacterized protein</fullName>
    </submittedName>
</protein>
<feature type="chain" id="PRO_5044753667" evidence="2">
    <location>
        <begin position="27"/>
        <end position="282"/>
    </location>
</feature>
<sequence length="282" mass="30049">MSRAPAVKVLVLDMLAILMQQGSVNIATSSHQTERDAGVRVEIPNPTRSVRNAATQTNPHSLNLHDVSGAVDQLTGKRKRGTMLTEDDEGEHSGGSGVQLPDGDGGDGSEGERDATPAPHSPGGHAGVEISSDEGLQPDLVFPNPTFSLGLTQEERAGLDKVVTDCITAVNKGSDVAGSEVAPLEQEEIGIGCRKSKRQKQPPPALVGNYECDKRFLNLGRQAYPESYMSGGNIDYSAKFSVLLDKMKTPFSIGNDGWTLESNEMFEIVERSAPTSAKVSTF</sequence>
<dbReference type="Proteomes" id="UP001642260">
    <property type="component" value="Unassembled WGS sequence"/>
</dbReference>
<evidence type="ECO:0000256" key="2">
    <source>
        <dbReference type="SAM" id="SignalP"/>
    </source>
</evidence>
<dbReference type="AlphaFoldDB" id="A0ABC8KZ90"/>
<feature type="compositionally biased region" description="Polar residues" evidence="1">
    <location>
        <begin position="46"/>
        <end position="61"/>
    </location>
</feature>
<gene>
    <name evidence="3" type="ORF">ERUC_LOCUS29752</name>
</gene>
<evidence type="ECO:0000256" key="1">
    <source>
        <dbReference type="SAM" id="MobiDB-lite"/>
    </source>
</evidence>
<feature type="signal peptide" evidence="2">
    <location>
        <begin position="1"/>
        <end position="26"/>
    </location>
</feature>
<reference evidence="3 4" key="1">
    <citation type="submission" date="2022-03" db="EMBL/GenBank/DDBJ databases">
        <authorList>
            <person name="Macdonald S."/>
            <person name="Ahmed S."/>
            <person name="Newling K."/>
        </authorList>
    </citation>
    <scope>NUCLEOTIDE SEQUENCE [LARGE SCALE GENOMIC DNA]</scope>
</reference>
<accession>A0ABC8KZ90</accession>
<keyword evidence="4" id="KW-1185">Reference proteome</keyword>
<evidence type="ECO:0000313" key="3">
    <source>
        <dbReference type="EMBL" id="CAH8363996.1"/>
    </source>
</evidence>
<keyword evidence="2" id="KW-0732">Signal</keyword>
<organism evidence="3 4">
    <name type="scientific">Eruca vesicaria subsp. sativa</name>
    <name type="common">Garden rocket</name>
    <name type="synonym">Eruca sativa</name>
    <dbReference type="NCBI Taxonomy" id="29727"/>
    <lineage>
        <taxon>Eukaryota</taxon>
        <taxon>Viridiplantae</taxon>
        <taxon>Streptophyta</taxon>
        <taxon>Embryophyta</taxon>
        <taxon>Tracheophyta</taxon>
        <taxon>Spermatophyta</taxon>
        <taxon>Magnoliopsida</taxon>
        <taxon>eudicotyledons</taxon>
        <taxon>Gunneridae</taxon>
        <taxon>Pentapetalae</taxon>
        <taxon>rosids</taxon>
        <taxon>malvids</taxon>
        <taxon>Brassicales</taxon>
        <taxon>Brassicaceae</taxon>
        <taxon>Brassiceae</taxon>
        <taxon>Eruca</taxon>
    </lineage>
</organism>